<dbReference type="EMBL" id="FLUM01000001">
    <property type="protein sequence ID" value="SBV98402.1"/>
    <property type="molecule type" value="Genomic_DNA"/>
</dbReference>
<accession>A0A212JG42</accession>
<name>A0A212JG42_9BACT</name>
<dbReference type="RefSeq" id="WP_296940783.1">
    <property type="nucleotide sequence ID" value="NZ_LT599032.1"/>
</dbReference>
<organism evidence="1">
    <name type="scientific">uncultured Dysgonomonas sp</name>
    <dbReference type="NCBI Taxonomy" id="206096"/>
    <lineage>
        <taxon>Bacteria</taxon>
        <taxon>Pseudomonadati</taxon>
        <taxon>Bacteroidota</taxon>
        <taxon>Bacteroidia</taxon>
        <taxon>Bacteroidales</taxon>
        <taxon>Dysgonomonadaceae</taxon>
        <taxon>Dysgonomonas</taxon>
        <taxon>environmental samples</taxon>
    </lineage>
</organism>
<gene>
    <name evidence="1" type="ORF">KL86DYS1_12163</name>
</gene>
<protein>
    <submittedName>
        <fullName evidence="1">Uncharacterized protein</fullName>
    </submittedName>
</protein>
<dbReference type="AlphaFoldDB" id="A0A212JG42"/>
<proteinExistence type="predicted"/>
<sequence length="185" mass="21040">MNPEILITLFKYYAKFVPKPVLRSMFKKSSGQIPGYNEIAQEILASPDTYVIPDIDAFIFSANEGFLSKKIKNSKKTVLYVEYGAFSYSPNQTYGVKEKLGLHVAQPYSASNNDNLNEMLIMDKMYKILTSILDQMEKDQKAYDFCGNSKLIEFPADVVAIDPPLFHDRTGWMAIFDYSTTNIVL</sequence>
<reference evidence="1" key="1">
    <citation type="submission" date="2016-04" db="EMBL/GenBank/DDBJ databases">
        <authorList>
            <person name="Evans L.H."/>
            <person name="Alamgir A."/>
            <person name="Owens N."/>
            <person name="Weber N.D."/>
            <person name="Virtaneva K."/>
            <person name="Barbian K."/>
            <person name="Babar A."/>
            <person name="Rosenke K."/>
        </authorList>
    </citation>
    <scope>NUCLEOTIDE SEQUENCE</scope>
    <source>
        <strain evidence="1">86-1</strain>
    </source>
</reference>
<evidence type="ECO:0000313" key="1">
    <source>
        <dbReference type="EMBL" id="SBV98402.1"/>
    </source>
</evidence>